<dbReference type="OMA" id="GYIMTAM"/>
<evidence type="ECO:0000256" key="2">
    <source>
        <dbReference type="ARBA" id="ARBA00022857"/>
    </source>
</evidence>
<evidence type="ECO:0000313" key="5">
    <source>
        <dbReference type="EMBL" id="KDN52040.1"/>
    </source>
</evidence>
<dbReference type="SUPFAM" id="SSF51735">
    <property type="entry name" value="NAD(P)-binding Rossmann-fold domains"/>
    <property type="match status" value="1"/>
</dbReference>
<dbReference type="Pfam" id="PF13561">
    <property type="entry name" value="adh_short_C2"/>
    <property type="match status" value="1"/>
</dbReference>
<dbReference type="PANTHER" id="PTHR43008:SF9">
    <property type="entry name" value="OXIDOREDUCTASE"/>
    <property type="match status" value="1"/>
</dbReference>
<dbReference type="OrthoDB" id="1669814at2759"/>
<dbReference type="PANTHER" id="PTHR43008">
    <property type="entry name" value="BENZIL REDUCTASE"/>
    <property type="match status" value="1"/>
</dbReference>
<feature type="domain" description="Ketoreductase" evidence="4">
    <location>
        <begin position="28"/>
        <end position="218"/>
    </location>
</feature>
<dbReference type="InterPro" id="IPR057326">
    <property type="entry name" value="KR_dom"/>
</dbReference>
<proteinExistence type="inferred from homology"/>
<evidence type="ECO:0000313" key="6">
    <source>
        <dbReference type="Proteomes" id="UP000027361"/>
    </source>
</evidence>
<reference evidence="5 6" key="1">
    <citation type="submission" date="2014-05" db="EMBL/GenBank/DDBJ databases">
        <title>Draft genome sequence of a rare smut relative, Tilletiaria anomala UBC 951.</title>
        <authorList>
            <consortium name="DOE Joint Genome Institute"/>
            <person name="Toome M."/>
            <person name="Kuo A."/>
            <person name="Henrissat B."/>
            <person name="Lipzen A."/>
            <person name="Tritt A."/>
            <person name="Yoshinaga Y."/>
            <person name="Zane M."/>
            <person name="Barry K."/>
            <person name="Grigoriev I.V."/>
            <person name="Spatafora J.W."/>
            <person name="Aimea M.C."/>
        </authorList>
    </citation>
    <scope>NUCLEOTIDE SEQUENCE [LARGE SCALE GENOMIC DNA]</scope>
    <source>
        <strain evidence="5 6">UBC 951</strain>
    </source>
</reference>
<dbReference type="Gene3D" id="3.40.50.720">
    <property type="entry name" value="NAD(P)-binding Rossmann-like Domain"/>
    <property type="match status" value="1"/>
</dbReference>
<dbReference type="EMBL" id="JMSN01000015">
    <property type="protein sequence ID" value="KDN52040.1"/>
    <property type="molecule type" value="Genomic_DNA"/>
</dbReference>
<dbReference type="InterPro" id="IPR002347">
    <property type="entry name" value="SDR_fam"/>
</dbReference>
<keyword evidence="2" id="KW-0521">NADP</keyword>
<dbReference type="PRINTS" id="PR00081">
    <property type="entry name" value="GDHRDH"/>
</dbReference>
<protein>
    <submittedName>
        <fullName evidence="5">Oxidoreductase</fullName>
    </submittedName>
</protein>
<keyword evidence="6" id="KW-1185">Reference proteome</keyword>
<organism evidence="5 6">
    <name type="scientific">Tilletiaria anomala (strain ATCC 24038 / CBS 436.72 / UBC 951)</name>
    <dbReference type="NCBI Taxonomy" id="1037660"/>
    <lineage>
        <taxon>Eukaryota</taxon>
        <taxon>Fungi</taxon>
        <taxon>Dikarya</taxon>
        <taxon>Basidiomycota</taxon>
        <taxon>Ustilaginomycotina</taxon>
        <taxon>Exobasidiomycetes</taxon>
        <taxon>Georgefischeriales</taxon>
        <taxon>Tilletiariaceae</taxon>
        <taxon>Tilletiaria</taxon>
    </lineage>
</organism>
<evidence type="ECO:0000256" key="1">
    <source>
        <dbReference type="ARBA" id="ARBA00006484"/>
    </source>
</evidence>
<keyword evidence="3" id="KW-0560">Oxidoreductase</keyword>
<dbReference type="InterPro" id="IPR020904">
    <property type="entry name" value="Sc_DH/Rdtase_CS"/>
</dbReference>
<name>A0A066WN30_TILAU</name>
<dbReference type="InParanoid" id="A0A066WN30"/>
<sequence length="288" mass="30954">MLRTPQEVVTSGISNEPEIFTLFSMRGRSAIVTGGARGLGITLASALVEAGADVYCCDILPEPSPEEWKALQNKAANLKVRVQYRQMDITNAEQTADVFASIEEEIQHNASEGKIKLLRAVIACAATQQEVPAIDYLVEDFERMMRINVTGTFITCQAAARNMSRHGKGGSIVVIGSMSGRVANRGIACSAYNATKAAVNQLTRNLACEWAADKIRVNSISPGYIHTAMLNSLLKANPQLLGLMQSGNPMHRVAKPHEFKGAAVFLASDASSFTTGTDLLIDGGHCAW</sequence>
<comment type="caution">
    <text evidence="5">The sequence shown here is derived from an EMBL/GenBank/DDBJ whole genome shotgun (WGS) entry which is preliminary data.</text>
</comment>
<evidence type="ECO:0000256" key="3">
    <source>
        <dbReference type="ARBA" id="ARBA00023002"/>
    </source>
</evidence>
<dbReference type="Proteomes" id="UP000027361">
    <property type="component" value="Unassembled WGS sequence"/>
</dbReference>
<dbReference type="InterPro" id="IPR036291">
    <property type="entry name" value="NAD(P)-bd_dom_sf"/>
</dbReference>
<dbReference type="GO" id="GO:0016616">
    <property type="term" value="F:oxidoreductase activity, acting on the CH-OH group of donors, NAD or NADP as acceptor"/>
    <property type="evidence" value="ECO:0007669"/>
    <property type="project" value="UniProtKB-ARBA"/>
</dbReference>
<dbReference type="FunFam" id="3.40.50.720:FF:000245">
    <property type="entry name" value="Short chain dehydrogenase, putative"/>
    <property type="match status" value="1"/>
</dbReference>
<evidence type="ECO:0000259" key="4">
    <source>
        <dbReference type="SMART" id="SM00822"/>
    </source>
</evidence>
<dbReference type="SMART" id="SM00822">
    <property type="entry name" value="PKS_KR"/>
    <property type="match status" value="1"/>
</dbReference>
<dbReference type="PROSITE" id="PS00061">
    <property type="entry name" value="ADH_SHORT"/>
    <property type="match status" value="1"/>
</dbReference>
<dbReference type="AlphaFoldDB" id="A0A066WN30"/>
<dbReference type="HOGENOM" id="CLU_010194_1_1_1"/>
<accession>A0A066WN30</accession>
<comment type="similarity">
    <text evidence="1">Belongs to the short-chain dehydrogenases/reductases (SDR) family.</text>
</comment>
<dbReference type="GO" id="GO:0050664">
    <property type="term" value="F:oxidoreductase activity, acting on NAD(P)H, oxygen as acceptor"/>
    <property type="evidence" value="ECO:0007669"/>
    <property type="project" value="TreeGrafter"/>
</dbReference>
<dbReference type="GeneID" id="25262323"/>
<dbReference type="RefSeq" id="XP_013244879.1">
    <property type="nucleotide sequence ID" value="XM_013389425.1"/>
</dbReference>
<dbReference type="STRING" id="1037660.A0A066WN30"/>
<gene>
    <name evidence="5" type="ORF">K437DRAFT_221411</name>
</gene>